<evidence type="ECO:0000313" key="3">
    <source>
        <dbReference type="Proteomes" id="UP000239494"/>
    </source>
</evidence>
<dbReference type="AlphaFoldDB" id="A0A2T0SZ67"/>
<gene>
    <name evidence="2" type="ORF">CLV43_10889</name>
</gene>
<dbReference type="Gene3D" id="3.40.50.720">
    <property type="entry name" value="NAD(P)-binding Rossmann-like Domain"/>
    <property type="match status" value="1"/>
</dbReference>
<protein>
    <submittedName>
        <fullName evidence="2">NADPH:quinone reductase-like Zn-dependent oxidoreductase</fullName>
    </submittedName>
</protein>
<dbReference type="InterPro" id="IPR051397">
    <property type="entry name" value="Zn-ADH-like_protein"/>
</dbReference>
<dbReference type="CDD" id="cd08270">
    <property type="entry name" value="MDR4"/>
    <property type="match status" value="1"/>
</dbReference>
<proteinExistence type="predicted"/>
<dbReference type="RefSeq" id="WP_106189975.1">
    <property type="nucleotide sequence ID" value="NZ_PVTF01000008.1"/>
</dbReference>
<dbReference type="Pfam" id="PF13602">
    <property type="entry name" value="ADH_zinc_N_2"/>
    <property type="match status" value="1"/>
</dbReference>
<dbReference type="Proteomes" id="UP000239494">
    <property type="component" value="Unassembled WGS sequence"/>
</dbReference>
<dbReference type="InterPro" id="IPR036291">
    <property type="entry name" value="NAD(P)-bd_dom_sf"/>
</dbReference>
<evidence type="ECO:0000313" key="2">
    <source>
        <dbReference type="EMBL" id="PRY38689.1"/>
    </source>
</evidence>
<dbReference type="SUPFAM" id="SSF50129">
    <property type="entry name" value="GroES-like"/>
    <property type="match status" value="1"/>
</dbReference>
<dbReference type="Pfam" id="PF08240">
    <property type="entry name" value="ADH_N"/>
    <property type="match status" value="1"/>
</dbReference>
<organism evidence="2 3">
    <name type="scientific">Umezawaea tangerina</name>
    <dbReference type="NCBI Taxonomy" id="84725"/>
    <lineage>
        <taxon>Bacteria</taxon>
        <taxon>Bacillati</taxon>
        <taxon>Actinomycetota</taxon>
        <taxon>Actinomycetes</taxon>
        <taxon>Pseudonocardiales</taxon>
        <taxon>Pseudonocardiaceae</taxon>
        <taxon>Umezawaea</taxon>
    </lineage>
</organism>
<accession>A0A2T0SZ67</accession>
<reference evidence="2 3" key="1">
    <citation type="submission" date="2018-03" db="EMBL/GenBank/DDBJ databases">
        <title>Genomic Encyclopedia of Archaeal and Bacterial Type Strains, Phase II (KMG-II): from individual species to whole genera.</title>
        <authorList>
            <person name="Goeker M."/>
        </authorList>
    </citation>
    <scope>NUCLEOTIDE SEQUENCE [LARGE SCALE GENOMIC DNA]</scope>
    <source>
        <strain evidence="2 3">DSM 44720</strain>
    </source>
</reference>
<dbReference type="InterPro" id="IPR020843">
    <property type="entry name" value="ER"/>
</dbReference>
<dbReference type="InterPro" id="IPR011032">
    <property type="entry name" value="GroES-like_sf"/>
</dbReference>
<keyword evidence="3" id="KW-1185">Reference proteome</keyword>
<dbReference type="GO" id="GO:0016491">
    <property type="term" value="F:oxidoreductase activity"/>
    <property type="evidence" value="ECO:0007669"/>
    <property type="project" value="InterPro"/>
</dbReference>
<dbReference type="PANTHER" id="PTHR43677">
    <property type="entry name" value="SHORT-CHAIN DEHYDROGENASE/REDUCTASE"/>
    <property type="match status" value="1"/>
</dbReference>
<dbReference type="EMBL" id="PVTF01000008">
    <property type="protein sequence ID" value="PRY38689.1"/>
    <property type="molecule type" value="Genomic_DNA"/>
</dbReference>
<comment type="caution">
    <text evidence="2">The sequence shown here is derived from an EMBL/GenBank/DDBJ whole genome shotgun (WGS) entry which is preliminary data.</text>
</comment>
<feature type="domain" description="Enoyl reductase (ER)" evidence="1">
    <location>
        <begin position="9"/>
        <end position="306"/>
    </location>
</feature>
<dbReference type="Gene3D" id="3.90.180.10">
    <property type="entry name" value="Medium-chain alcohol dehydrogenases, catalytic domain"/>
    <property type="match status" value="1"/>
</dbReference>
<name>A0A2T0SZ67_9PSEU</name>
<sequence>MRALLVDPAAPGGLRLGEAPDPVPAPNEALVRVSATSLNSGEVKGALQGAPPGAVLGWDAAGVVERAAADGSGPAEGTLVVTLGLAGAWARLRAVDTGYLGVAPEGTDPGALSTLPVAAGSALRALHRLGPLLARRILVTGATGGVGRFAVQLARRGGAYVIASTGAPDLRGDELRALGAHEVVDERLDFAEPVHGVLDVVGGPVLVRAYDKLAEHGTLASVGRSSDERETFLQSAFEGSRGRHNRSVTSFFLAGGQGLGPDLTWLAQQVAAGHLDPQIAWRGGWEDVATAAQALVGRKLHGKAVLDVS</sequence>
<dbReference type="SMART" id="SM00829">
    <property type="entry name" value="PKS_ER"/>
    <property type="match status" value="1"/>
</dbReference>
<dbReference type="OrthoDB" id="3813297at2"/>
<evidence type="ECO:0000259" key="1">
    <source>
        <dbReference type="SMART" id="SM00829"/>
    </source>
</evidence>
<dbReference type="SUPFAM" id="SSF51735">
    <property type="entry name" value="NAD(P)-binding Rossmann-fold domains"/>
    <property type="match status" value="1"/>
</dbReference>
<dbReference type="PANTHER" id="PTHR43677:SF4">
    <property type="entry name" value="QUINONE OXIDOREDUCTASE-LIKE PROTEIN 2"/>
    <property type="match status" value="1"/>
</dbReference>
<dbReference type="InterPro" id="IPR013154">
    <property type="entry name" value="ADH-like_N"/>
</dbReference>